<sequence>MASSTWRILNGLTGQPTCELEAADTTAIELKKLIEREINVHHERLELLQGGVVMKDAQMICWHPSAGELQMLIRPEAGDVQQGRWLEIRGWDERYIGQHIRVLVTHVDDDLVKADWRSSHGDGYPRKWHLYCV</sequence>
<reference evidence="1" key="1">
    <citation type="submission" date="2022-10" db="EMBL/GenBank/DDBJ databases">
        <authorList>
            <person name="Chen Y."/>
            <person name="Dougan E. K."/>
            <person name="Chan C."/>
            <person name="Rhodes N."/>
            <person name="Thang M."/>
        </authorList>
    </citation>
    <scope>NUCLEOTIDE SEQUENCE</scope>
</reference>
<dbReference type="AlphaFoldDB" id="A0A9P1D0K7"/>
<dbReference type="EMBL" id="CAMXCT010002669">
    <property type="protein sequence ID" value="CAI3999716.1"/>
    <property type="molecule type" value="Genomic_DNA"/>
</dbReference>
<keyword evidence="3" id="KW-1185">Reference proteome</keyword>
<proteinExistence type="predicted"/>
<evidence type="ECO:0000313" key="3">
    <source>
        <dbReference type="Proteomes" id="UP001152797"/>
    </source>
</evidence>
<organism evidence="1">
    <name type="scientific">Cladocopium goreaui</name>
    <dbReference type="NCBI Taxonomy" id="2562237"/>
    <lineage>
        <taxon>Eukaryota</taxon>
        <taxon>Sar</taxon>
        <taxon>Alveolata</taxon>
        <taxon>Dinophyceae</taxon>
        <taxon>Suessiales</taxon>
        <taxon>Symbiodiniaceae</taxon>
        <taxon>Cladocopium</taxon>
    </lineage>
</organism>
<gene>
    <name evidence="1" type="ORF">C1SCF055_LOCUS25892</name>
</gene>
<evidence type="ECO:0000313" key="2">
    <source>
        <dbReference type="EMBL" id="CAL4787028.1"/>
    </source>
</evidence>
<dbReference type="EMBL" id="CAMXCT020002669">
    <property type="protein sequence ID" value="CAL1153091.1"/>
    <property type="molecule type" value="Genomic_DNA"/>
</dbReference>
<dbReference type="Proteomes" id="UP001152797">
    <property type="component" value="Unassembled WGS sequence"/>
</dbReference>
<dbReference type="EMBL" id="CAMXCT030002669">
    <property type="protein sequence ID" value="CAL4787028.1"/>
    <property type="molecule type" value="Genomic_DNA"/>
</dbReference>
<evidence type="ECO:0000313" key="1">
    <source>
        <dbReference type="EMBL" id="CAI3999716.1"/>
    </source>
</evidence>
<reference evidence="2 3" key="2">
    <citation type="submission" date="2024-05" db="EMBL/GenBank/DDBJ databases">
        <authorList>
            <person name="Chen Y."/>
            <person name="Shah S."/>
            <person name="Dougan E. K."/>
            <person name="Thang M."/>
            <person name="Chan C."/>
        </authorList>
    </citation>
    <scope>NUCLEOTIDE SEQUENCE [LARGE SCALE GENOMIC DNA]</scope>
</reference>
<name>A0A9P1D0K7_9DINO</name>
<evidence type="ECO:0008006" key="4">
    <source>
        <dbReference type="Google" id="ProtNLM"/>
    </source>
</evidence>
<dbReference type="CDD" id="cd17039">
    <property type="entry name" value="Ubl_ubiquitin_like"/>
    <property type="match status" value="1"/>
</dbReference>
<protein>
    <recommendedName>
        <fullName evidence="4">Ubiquitin-like domain-containing protein</fullName>
    </recommendedName>
</protein>
<accession>A0A9P1D0K7</accession>
<comment type="caution">
    <text evidence="1">The sequence shown here is derived from an EMBL/GenBank/DDBJ whole genome shotgun (WGS) entry which is preliminary data.</text>
</comment>